<gene>
    <name evidence="1" type="ORF">CHARACLAT_031244</name>
</gene>
<keyword evidence="2" id="KW-1185">Reference proteome</keyword>
<name>A0ABU7EEE6_9TELE</name>
<sequence>MAGPTARSRVPNGTKGLITQRDVLLARGRLVNSLGWLTNDPVINTVFPGAAGMPEPFPPIADLAAVTIATGPSCKLVVLATRSITLSVTDSQSSLTVFTQSNHQENRQRTSI</sequence>
<protein>
    <submittedName>
        <fullName evidence="1">Uncharacterized protein</fullName>
    </submittedName>
</protein>
<proteinExistence type="predicted"/>
<comment type="caution">
    <text evidence="1">The sequence shown here is derived from an EMBL/GenBank/DDBJ whole genome shotgun (WGS) entry which is preliminary data.</text>
</comment>
<organism evidence="1 2">
    <name type="scientific">Characodon lateralis</name>
    <dbReference type="NCBI Taxonomy" id="208331"/>
    <lineage>
        <taxon>Eukaryota</taxon>
        <taxon>Metazoa</taxon>
        <taxon>Chordata</taxon>
        <taxon>Craniata</taxon>
        <taxon>Vertebrata</taxon>
        <taxon>Euteleostomi</taxon>
        <taxon>Actinopterygii</taxon>
        <taxon>Neopterygii</taxon>
        <taxon>Teleostei</taxon>
        <taxon>Neoteleostei</taxon>
        <taxon>Acanthomorphata</taxon>
        <taxon>Ovalentaria</taxon>
        <taxon>Atherinomorphae</taxon>
        <taxon>Cyprinodontiformes</taxon>
        <taxon>Goodeidae</taxon>
        <taxon>Characodon</taxon>
    </lineage>
</organism>
<accession>A0ABU7EEE6</accession>
<dbReference type="Proteomes" id="UP001352852">
    <property type="component" value="Unassembled WGS sequence"/>
</dbReference>
<dbReference type="EMBL" id="JAHUTJ010054156">
    <property type="protein sequence ID" value="MED6285648.1"/>
    <property type="molecule type" value="Genomic_DNA"/>
</dbReference>
<evidence type="ECO:0000313" key="2">
    <source>
        <dbReference type="Proteomes" id="UP001352852"/>
    </source>
</evidence>
<reference evidence="1 2" key="1">
    <citation type="submission" date="2021-06" db="EMBL/GenBank/DDBJ databases">
        <authorList>
            <person name="Palmer J.M."/>
        </authorList>
    </citation>
    <scope>NUCLEOTIDE SEQUENCE [LARGE SCALE GENOMIC DNA]</scope>
    <source>
        <strain evidence="1 2">CL_MEX2019</strain>
        <tissue evidence="1">Muscle</tissue>
    </source>
</reference>
<evidence type="ECO:0000313" key="1">
    <source>
        <dbReference type="EMBL" id="MED6285648.1"/>
    </source>
</evidence>